<proteinExistence type="predicted"/>
<reference evidence="2" key="1">
    <citation type="submission" date="2021-02" db="EMBL/GenBank/DDBJ databases">
        <authorList>
            <person name="Nowell W R."/>
        </authorList>
    </citation>
    <scope>NUCLEOTIDE SEQUENCE</scope>
</reference>
<dbReference type="Gene3D" id="1.25.10.10">
    <property type="entry name" value="Leucine-rich Repeat Variant"/>
    <property type="match status" value="3"/>
</dbReference>
<dbReference type="Proteomes" id="UP000663845">
    <property type="component" value="Unassembled WGS sequence"/>
</dbReference>
<dbReference type="SUPFAM" id="SSF52540">
    <property type="entry name" value="P-loop containing nucleoside triphosphate hydrolases"/>
    <property type="match status" value="1"/>
</dbReference>
<name>A0A814SM94_9BILA</name>
<dbReference type="GO" id="GO:0030117">
    <property type="term" value="C:membrane coat"/>
    <property type="evidence" value="ECO:0007669"/>
    <property type="project" value="InterPro"/>
</dbReference>
<dbReference type="AlphaFoldDB" id="A0A814SM94"/>
<dbReference type="Pfam" id="PF05729">
    <property type="entry name" value="NACHT"/>
    <property type="match status" value="1"/>
</dbReference>
<dbReference type="Gene3D" id="3.40.50.300">
    <property type="entry name" value="P-loop containing nucleotide triphosphate hydrolases"/>
    <property type="match status" value="1"/>
</dbReference>
<dbReference type="SMART" id="SM00567">
    <property type="entry name" value="EZ_HEAT"/>
    <property type="match status" value="8"/>
</dbReference>
<evidence type="ECO:0000313" key="2">
    <source>
        <dbReference type="EMBL" id="CAF1150267.1"/>
    </source>
</evidence>
<dbReference type="InterPro" id="IPR002553">
    <property type="entry name" value="Clathrin/coatomer_adapt-like_N"/>
</dbReference>
<dbReference type="InterPro" id="IPR004155">
    <property type="entry name" value="PBS_lyase_HEAT"/>
</dbReference>
<dbReference type="SUPFAM" id="SSF48371">
    <property type="entry name" value="ARM repeat"/>
    <property type="match status" value="1"/>
</dbReference>
<dbReference type="GO" id="GO:0016192">
    <property type="term" value="P:vesicle-mediated transport"/>
    <property type="evidence" value="ECO:0007669"/>
    <property type="project" value="InterPro"/>
</dbReference>
<dbReference type="GO" id="GO:0016491">
    <property type="term" value="F:oxidoreductase activity"/>
    <property type="evidence" value="ECO:0007669"/>
    <property type="project" value="TreeGrafter"/>
</dbReference>
<sequence length="895" mass="99912">MWELIDRIEDQHPTSQYIPAQVANRPSYLFELIKYEYKRNNRIERFMNPVKSFPIDQSYINLAIVETKDQQEKEKKLRDSQHNDAIMEAFENIHGTKTPIDIKNIFKTCKDQTRNVLVFGRAGIGKSTFCQYIAYQWATGVIWQEYELIALIPLRSLTEDNYPILPAGTNYSLIDVLRKECFSFDQYLSEKDETQLQEQFHNSRILWLLDGYDEIAQNVPTHLKSLLNDQLLKTPHHIITSRPYMNTLSHFVQLEITGFTDDNISRYVKQFFEEIENEAQNSSAEDEKILSFFKRNRRIWGIAHIPINLELICSVWSNTDWATTKTMTMTTLYDEITEWVCRRYLIKQKGLSIEELKLKSKSDIYEDCKIELAFLESTCEALGRIGEKAATKETCEALGRICEKAATPDVIAALMIALGDTVSIVRERACVALCRMGERTPTPDVIAALVTALGDVNEWIRSNACKVLGRICEKAATPDVIAALIIALGDTDDIVRERACVALGQMGEKAATKEVIAALVTTLGDVNAWIRSNAYEALGRIGEIAPTHDVILVLLTALEDVNIWIRSNACKVLSRIGEKAATPNVIAALMIALGDTANIIRERACVALGQMGEKAATPDVIAALMSTMEDSSDIVRLKACEALGLVGVKAETKEVIAALVTALEDTDYFVRSHAWSVLRQMREEASTKHMIPVVVAAVWDVNHDVRQQARILLDQMGEKAVTKKVIAALLIKLGDANASVRLKACEALGQMGAKAATNEVIAALVTKLGDADYLVKVRACEALTQMGEKSVTSDLIVFWVGALKDMDTRRKACEALGRMSGKATINRVINELLCIGGYDASKAVGNILISASWLSDIDSNTVSKLFDFWKEAAEMAGAQYTYRKNYGGVHGYKYR</sequence>
<dbReference type="Pfam" id="PF13646">
    <property type="entry name" value="HEAT_2"/>
    <property type="match status" value="1"/>
</dbReference>
<dbReference type="PROSITE" id="PS50837">
    <property type="entry name" value="NACHT"/>
    <property type="match status" value="1"/>
</dbReference>
<comment type="caution">
    <text evidence="2">The sequence shown here is derived from an EMBL/GenBank/DDBJ whole genome shotgun (WGS) entry which is preliminary data.</text>
</comment>
<dbReference type="GO" id="GO:0006886">
    <property type="term" value="P:intracellular protein transport"/>
    <property type="evidence" value="ECO:0007669"/>
    <property type="project" value="InterPro"/>
</dbReference>
<dbReference type="InterPro" id="IPR007111">
    <property type="entry name" value="NACHT_NTPase"/>
</dbReference>
<dbReference type="Pfam" id="PF01602">
    <property type="entry name" value="Adaptin_N"/>
    <property type="match status" value="1"/>
</dbReference>
<dbReference type="InterPro" id="IPR016024">
    <property type="entry name" value="ARM-type_fold"/>
</dbReference>
<evidence type="ECO:0000313" key="3">
    <source>
        <dbReference type="Proteomes" id="UP000663845"/>
    </source>
</evidence>
<evidence type="ECO:0000259" key="1">
    <source>
        <dbReference type="PROSITE" id="PS50837"/>
    </source>
</evidence>
<feature type="domain" description="NACHT" evidence="1">
    <location>
        <begin position="114"/>
        <end position="243"/>
    </location>
</feature>
<accession>A0A814SM94</accession>
<dbReference type="InterPro" id="IPR034085">
    <property type="entry name" value="TOG"/>
</dbReference>
<dbReference type="InterPro" id="IPR027417">
    <property type="entry name" value="P-loop_NTPase"/>
</dbReference>
<gene>
    <name evidence="2" type="ORF">JYZ213_LOCUS24062</name>
</gene>
<dbReference type="InterPro" id="IPR011989">
    <property type="entry name" value="ARM-like"/>
</dbReference>
<dbReference type="EMBL" id="CAJNOG010000291">
    <property type="protein sequence ID" value="CAF1150267.1"/>
    <property type="molecule type" value="Genomic_DNA"/>
</dbReference>
<dbReference type="PANTHER" id="PTHR12697">
    <property type="entry name" value="PBS LYASE HEAT-LIKE PROTEIN"/>
    <property type="match status" value="1"/>
</dbReference>
<dbReference type="SMART" id="SM01349">
    <property type="entry name" value="TOG"/>
    <property type="match status" value="1"/>
</dbReference>
<dbReference type="PANTHER" id="PTHR12697:SF5">
    <property type="entry name" value="DEOXYHYPUSINE HYDROXYLASE"/>
    <property type="match status" value="1"/>
</dbReference>
<protein>
    <recommendedName>
        <fullName evidence="1">NACHT domain-containing protein</fullName>
    </recommendedName>
</protein>
<organism evidence="2 3">
    <name type="scientific">Adineta steineri</name>
    <dbReference type="NCBI Taxonomy" id="433720"/>
    <lineage>
        <taxon>Eukaryota</taxon>
        <taxon>Metazoa</taxon>
        <taxon>Spiralia</taxon>
        <taxon>Gnathifera</taxon>
        <taxon>Rotifera</taxon>
        <taxon>Eurotatoria</taxon>
        <taxon>Bdelloidea</taxon>
        <taxon>Adinetida</taxon>
        <taxon>Adinetidae</taxon>
        <taxon>Adineta</taxon>
    </lineage>
</organism>